<protein>
    <submittedName>
        <fullName evidence="1">Uncharacterized protein</fullName>
    </submittedName>
</protein>
<sequence length="59" mass="6763">MKIPCYRESLLRAGSFLKCYKLQQATLSMSMHSEGIPYAKSCLVSPVEYRRVSVLYCLI</sequence>
<proteinExistence type="predicted"/>
<gene>
    <name evidence="1" type="ORF">BDV35DRAFT_361108</name>
</gene>
<dbReference type="Proteomes" id="UP000325434">
    <property type="component" value="Unassembled WGS sequence"/>
</dbReference>
<reference evidence="1" key="1">
    <citation type="submission" date="2019-04" db="EMBL/GenBank/DDBJ databases">
        <title>Friends and foes A comparative genomics study of 23 Aspergillus species from section Flavi.</title>
        <authorList>
            <consortium name="DOE Joint Genome Institute"/>
            <person name="Kjaerbolling I."/>
            <person name="Vesth T."/>
            <person name="Frisvad J.C."/>
            <person name="Nybo J.L."/>
            <person name="Theobald S."/>
            <person name="Kildgaard S."/>
            <person name="Isbrandt T."/>
            <person name="Kuo A."/>
            <person name="Sato A."/>
            <person name="Lyhne E.K."/>
            <person name="Kogle M.E."/>
            <person name="Wiebenga A."/>
            <person name="Kun R.S."/>
            <person name="Lubbers R.J."/>
            <person name="Makela M.R."/>
            <person name="Barry K."/>
            <person name="Chovatia M."/>
            <person name="Clum A."/>
            <person name="Daum C."/>
            <person name="Haridas S."/>
            <person name="He G."/>
            <person name="LaButti K."/>
            <person name="Lipzen A."/>
            <person name="Mondo S."/>
            <person name="Riley R."/>
            <person name="Salamov A."/>
            <person name="Simmons B.A."/>
            <person name="Magnuson J.K."/>
            <person name="Henrissat B."/>
            <person name="Mortensen U.H."/>
            <person name="Larsen T.O."/>
            <person name="Devries R.P."/>
            <person name="Grigoriev I.V."/>
            <person name="Machida M."/>
            <person name="Baker S.E."/>
            <person name="Andersen M.R."/>
        </authorList>
    </citation>
    <scope>NUCLEOTIDE SEQUENCE [LARGE SCALE GENOMIC DNA]</scope>
    <source>
        <strain evidence="1">CBS 121.62</strain>
    </source>
</reference>
<evidence type="ECO:0000313" key="1">
    <source>
        <dbReference type="EMBL" id="KAB8244013.1"/>
    </source>
</evidence>
<dbReference type="EMBL" id="ML734633">
    <property type="protein sequence ID" value="KAB8244013.1"/>
    <property type="molecule type" value="Genomic_DNA"/>
</dbReference>
<name>A0A5N6GU91_ASPFL</name>
<accession>A0A5N6GU91</accession>
<organism evidence="1">
    <name type="scientific">Aspergillus flavus</name>
    <dbReference type="NCBI Taxonomy" id="5059"/>
    <lineage>
        <taxon>Eukaryota</taxon>
        <taxon>Fungi</taxon>
        <taxon>Dikarya</taxon>
        <taxon>Ascomycota</taxon>
        <taxon>Pezizomycotina</taxon>
        <taxon>Eurotiomycetes</taxon>
        <taxon>Eurotiomycetidae</taxon>
        <taxon>Eurotiales</taxon>
        <taxon>Aspergillaceae</taxon>
        <taxon>Aspergillus</taxon>
        <taxon>Aspergillus subgen. Circumdati</taxon>
    </lineage>
</organism>
<dbReference type="AlphaFoldDB" id="A0A5N6GU91"/>